<dbReference type="PANTHER" id="PTHR46025">
    <property type="entry name" value="XYLOSYLTRANSFERASE OXT"/>
    <property type="match status" value="1"/>
</dbReference>
<evidence type="ECO:0000256" key="1">
    <source>
        <dbReference type="ARBA" id="ARBA00004323"/>
    </source>
</evidence>
<evidence type="ECO:0000256" key="3">
    <source>
        <dbReference type="ARBA" id="ARBA00022676"/>
    </source>
</evidence>
<evidence type="ECO:0000256" key="7">
    <source>
        <dbReference type="ARBA" id="ARBA00022824"/>
    </source>
</evidence>
<dbReference type="EMBL" id="BAABGR010000015">
    <property type="protein sequence ID" value="GAA4514893.1"/>
    <property type="molecule type" value="Genomic_DNA"/>
</dbReference>
<reference evidence="16" key="1">
    <citation type="journal article" date="2019" name="Int. J. Syst. Evol. Microbiol.">
        <title>The Global Catalogue of Microorganisms (GCM) 10K type strain sequencing project: providing services to taxonomists for standard genome sequencing and annotation.</title>
        <authorList>
            <consortium name="The Broad Institute Genomics Platform"/>
            <consortium name="The Broad Institute Genome Sequencing Center for Infectious Disease"/>
            <person name="Wu L."/>
            <person name="Ma J."/>
        </authorList>
    </citation>
    <scope>NUCLEOTIDE SEQUENCE [LARGE SCALE GENOMIC DNA]</scope>
    <source>
        <strain evidence="16">JCM 17858</strain>
    </source>
</reference>
<keyword evidence="9" id="KW-1133">Transmembrane helix</keyword>
<proteinExistence type="predicted"/>
<evidence type="ECO:0000256" key="11">
    <source>
        <dbReference type="ARBA" id="ARBA00023136"/>
    </source>
</evidence>
<evidence type="ECO:0000256" key="10">
    <source>
        <dbReference type="ARBA" id="ARBA00023034"/>
    </source>
</evidence>
<comment type="subcellular location">
    <subcellularLocation>
        <location evidence="2">Endoplasmic reticulum membrane</location>
        <topology evidence="2">Single-pass type II membrane protein</topology>
    </subcellularLocation>
    <subcellularLocation>
        <location evidence="1">Golgi apparatus membrane</location>
        <topology evidence="1">Single-pass type II membrane protein</topology>
    </subcellularLocation>
</comment>
<keyword evidence="8" id="KW-0735">Signal-anchor</keyword>
<dbReference type="Pfam" id="PF02485">
    <property type="entry name" value="Branch"/>
    <property type="match status" value="1"/>
</dbReference>
<keyword evidence="16" id="KW-1185">Reference proteome</keyword>
<keyword evidence="7" id="KW-0256">Endoplasmic reticulum</keyword>
<dbReference type="Proteomes" id="UP001500394">
    <property type="component" value="Unassembled WGS sequence"/>
</dbReference>
<keyword evidence="3" id="KW-0328">Glycosyltransferase</keyword>
<keyword evidence="4" id="KW-0808">Transferase</keyword>
<gene>
    <name evidence="15" type="ORF">GCM10023173_12010</name>
</gene>
<evidence type="ECO:0000313" key="16">
    <source>
        <dbReference type="Proteomes" id="UP001500394"/>
    </source>
</evidence>
<organism evidence="15 16">
    <name type="scientific">Sphingobacterium thermophilum</name>
    <dbReference type="NCBI Taxonomy" id="768534"/>
    <lineage>
        <taxon>Bacteria</taxon>
        <taxon>Pseudomonadati</taxon>
        <taxon>Bacteroidota</taxon>
        <taxon>Sphingobacteriia</taxon>
        <taxon>Sphingobacteriales</taxon>
        <taxon>Sphingobacteriaceae</taxon>
        <taxon>Sphingobacterium</taxon>
    </lineage>
</organism>
<dbReference type="PANTHER" id="PTHR46025:SF3">
    <property type="entry name" value="XYLOSYLTRANSFERASE OXT"/>
    <property type="match status" value="1"/>
</dbReference>
<evidence type="ECO:0000256" key="14">
    <source>
        <dbReference type="ARBA" id="ARBA00042865"/>
    </source>
</evidence>
<name>A0ABP8R0G4_9SPHI</name>
<evidence type="ECO:0000256" key="9">
    <source>
        <dbReference type="ARBA" id="ARBA00022989"/>
    </source>
</evidence>
<protein>
    <recommendedName>
        <fullName evidence="14">Peptide O-xylosyltransferase</fullName>
    </recommendedName>
</protein>
<keyword evidence="13" id="KW-0325">Glycoprotein</keyword>
<sequence length="288" mass="34704">MKRHAYLILAHNNFEVTRYLIAALDDSRNDIYIHFDKKIKELPAFTTYQAKLFVLDDRVDIRWGDKSIVEAEYKLFEAAVVRDYGYYHLLSGVDMPLKSQEYIHAFFAKHFGKEFIGFAQYDYAKEVERKMNRIHLFPRSFRAEDENFIYWLKRGVRAAFIKFQEWINYLRNTDISFKKGVQWVSVTHDFVKCLLAHKAEVLAFCRYTFCSDEIYKHTICWNSHFRDKIYHKSDEAIGCMRKIQWDNGRIHIWEEKDYNILMDSDYLFARKFNEDQIAVVERIYHAIT</sequence>
<comment type="caution">
    <text evidence="15">The sequence shown here is derived from an EMBL/GenBank/DDBJ whole genome shotgun (WGS) entry which is preliminary data.</text>
</comment>
<evidence type="ECO:0000256" key="13">
    <source>
        <dbReference type="ARBA" id="ARBA00023180"/>
    </source>
</evidence>
<evidence type="ECO:0000256" key="2">
    <source>
        <dbReference type="ARBA" id="ARBA00004648"/>
    </source>
</evidence>
<evidence type="ECO:0000256" key="6">
    <source>
        <dbReference type="ARBA" id="ARBA00022723"/>
    </source>
</evidence>
<evidence type="ECO:0000256" key="12">
    <source>
        <dbReference type="ARBA" id="ARBA00023157"/>
    </source>
</evidence>
<dbReference type="InterPro" id="IPR043538">
    <property type="entry name" value="XYLT"/>
</dbReference>
<evidence type="ECO:0000256" key="5">
    <source>
        <dbReference type="ARBA" id="ARBA00022692"/>
    </source>
</evidence>
<evidence type="ECO:0000256" key="8">
    <source>
        <dbReference type="ARBA" id="ARBA00022968"/>
    </source>
</evidence>
<keyword evidence="6" id="KW-0479">Metal-binding</keyword>
<keyword evidence="11" id="KW-0472">Membrane</keyword>
<dbReference type="InterPro" id="IPR003406">
    <property type="entry name" value="Glyco_trans_14"/>
</dbReference>
<dbReference type="RefSeq" id="WP_345066105.1">
    <property type="nucleotide sequence ID" value="NZ_BAABGR010000015.1"/>
</dbReference>
<accession>A0ABP8R0G4</accession>
<keyword evidence="5" id="KW-0812">Transmembrane</keyword>
<keyword evidence="10" id="KW-0333">Golgi apparatus</keyword>
<evidence type="ECO:0000256" key="4">
    <source>
        <dbReference type="ARBA" id="ARBA00022679"/>
    </source>
</evidence>
<evidence type="ECO:0000313" key="15">
    <source>
        <dbReference type="EMBL" id="GAA4514893.1"/>
    </source>
</evidence>
<keyword evidence="12" id="KW-1015">Disulfide bond</keyword>